<dbReference type="SUPFAM" id="SSF48403">
    <property type="entry name" value="Ankyrin repeat"/>
    <property type="match status" value="1"/>
</dbReference>
<evidence type="ECO:0000313" key="4">
    <source>
        <dbReference type="EMBL" id="CAF1034468.1"/>
    </source>
</evidence>
<evidence type="ECO:0000313" key="5">
    <source>
        <dbReference type="EMBL" id="CAF3805132.1"/>
    </source>
</evidence>
<keyword evidence="1" id="KW-0677">Repeat</keyword>
<accession>A0A814J9K1</accession>
<dbReference type="InterPro" id="IPR002110">
    <property type="entry name" value="Ankyrin_rpt"/>
</dbReference>
<gene>
    <name evidence="4" type="ORF">GPM918_LOCUS15451</name>
    <name evidence="5" type="ORF">SRO942_LOCUS15451</name>
</gene>
<keyword evidence="2 3" id="KW-0040">ANK repeat</keyword>
<comment type="caution">
    <text evidence="4">The sequence shown here is derived from an EMBL/GenBank/DDBJ whole genome shotgun (WGS) entry which is preliminary data.</text>
</comment>
<dbReference type="EMBL" id="CAJOBC010003890">
    <property type="protein sequence ID" value="CAF3805132.1"/>
    <property type="molecule type" value="Genomic_DNA"/>
</dbReference>
<organism evidence="4 6">
    <name type="scientific">Didymodactylos carnosus</name>
    <dbReference type="NCBI Taxonomy" id="1234261"/>
    <lineage>
        <taxon>Eukaryota</taxon>
        <taxon>Metazoa</taxon>
        <taxon>Spiralia</taxon>
        <taxon>Gnathifera</taxon>
        <taxon>Rotifera</taxon>
        <taxon>Eurotatoria</taxon>
        <taxon>Bdelloidea</taxon>
        <taxon>Philodinida</taxon>
        <taxon>Philodinidae</taxon>
        <taxon>Didymodactylos</taxon>
    </lineage>
</organism>
<dbReference type="EMBL" id="CAJNOQ010003890">
    <property type="protein sequence ID" value="CAF1034468.1"/>
    <property type="molecule type" value="Genomic_DNA"/>
</dbReference>
<evidence type="ECO:0000313" key="6">
    <source>
        <dbReference type="Proteomes" id="UP000663829"/>
    </source>
</evidence>
<dbReference type="AlphaFoldDB" id="A0A814J9K1"/>
<feature type="repeat" description="ANK" evidence="3">
    <location>
        <begin position="175"/>
        <end position="199"/>
    </location>
</feature>
<dbReference type="Proteomes" id="UP000681722">
    <property type="component" value="Unassembled WGS sequence"/>
</dbReference>
<dbReference type="PROSITE" id="PS50088">
    <property type="entry name" value="ANK_REPEAT"/>
    <property type="match status" value="2"/>
</dbReference>
<dbReference type="PROSITE" id="PS50297">
    <property type="entry name" value="ANK_REP_REGION"/>
    <property type="match status" value="1"/>
</dbReference>
<dbReference type="OrthoDB" id="3246549at2759"/>
<sequence>MDIYDACEQGDVEVLKSHISSGKNMNTYKLVLYHPDKSSLSTITSSNSTKKGIHVELEDDDMMDEYGDSSQEYFDYRSPLYFAIVNNQLQCVRLLVENKVDLYRLRPWGLNALCLAVYCRHLRIIQYLLMNNLVDRNISDKPNATDSYFNSLKPTHEHKQTFLGCHRNVAQDIGQFHYPLHIAVTQNSIEIIKLLIECGDKCDINISEPYTKRSALHIAATTCSRDCIHVLLANGCNPNCRDVNSRTVLDLAWNKLNNIEYEYDYREDILKDLLSAKAQFSSIKSLTDFYANSLPAFRRFEGNLWIVFSYNLQLIFIDHKQGEIEAKQILLAIWRWFNDNYQDTVMQEDEFDRHYTGSILRNIIHVMYVNGQISLNSKELIELFQEDLGSHFDEATDEIDIIQSILSTPLKLKQMCRNYIRKQLCYNGLNWINIQRLPKLNDELKQYIQP</sequence>
<evidence type="ECO:0000256" key="3">
    <source>
        <dbReference type="PROSITE-ProRule" id="PRU00023"/>
    </source>
</evidence>
<keyword evidence="6" id="KW-1185">Reference proteome</keyword>
<dbReference type="Gene3D" id="1.25.40.20">
    <property type="entry name" value="Ankyrin repeat-containing domain"/>
    <property type="match status" value="2"/>
</dbReference>
<reference evidence="4" key="1">
    <citation type="submission" date="2021-02" db="EMBL/GenBank/DDBJ databases">
        <authorList>
            <person name="Nowell W R."/>
        </authorList>
    </citation>
    <scope>NUCLEOTIDE SEQUENCE</scope>
</reference>
<protein>
    <submittedName>
        <fullName evidence="4">Uncharacterized protein</fullName>
    </submittedName>
</protein>
<dbReference type="PANTHER" id="PTHR24198:SF165">
    <property type="entry name" value="ANKYRIN REPEAT-CONTAINING PROTEIN-RELATED"/>
    <property type="match status" value="1"/>
</dbReference>
<name>A0A814J9K1_9BILA</name>
<dbReference type="SMART" id="SM00248">
    <property type="entry name" value="ANK"/>
    <property type="match status" value="4"/>
</dbReference>
<proteinExistence type="predicted"/>
<feature type="repeat" description="ANK" evidence="3">
    <location>
        <begin position="211"/>
        <end position="243"/>
    </location>
</feature>
<evidence type="ECO:0000256" key="2">
    <source>
        <dbReference type="ARBA" id="ARBA00023043"/>
    </source>
</evidence>
<dbReference type="PANTHER" id="PTHR24198">
    <property type="entry name" value="ANKYRIN REPEAT AND PROTEIN KINASE DOMAIN-CONTAINING PROTEIN"/>
    <property type="match status" value="1"/>
</dbReference>
<dbReference type="Pfam" id="PF12796">
    <property type="entry name" value="Ank_2"/>
    <property type="match status" value="2"/>
</dbReference>
<dbReference type="InterPro" id="IPR036770">
    <property type="entry name" value="Ankyrin_rpt-contain_sf"/>
</dbReference>
<dbReference type="Proteomes" id="UP000663829">
    <property type="component" value="Unassembled WGS sequence"/>
</dbReference>
<evidence type="ECO:0000256" key="1">
    <source>
        <dbReference type="ARBA" id="ARBA00022737"/>
    </source>
</evidence>